<reference evidence="2" key="1">
    <citation type="submission" date="2016-06" db="EMBL/GenBank/DDBJ databases">
        <authorList>
            <person name="Varghese N."/>
        </authorList>
    </citation>
    <scope>NUCLEOTIDE SEQUENCE [LARGE SCALE GENOMIC DNA]</scope>
    <source>
        <strain evidence="2">DSM 43171</strain>
    </source>
</reference>
<evidence type="ECO:0000313" key="1">
    <source>
        <dbReference type="EMBL" id="SCG60515.1"/>
    </source>
</evidence>
<dbReference type="AlphaFoldDB" id="A0A1C5IQC1"/>
<dbReference type="OrthoDB" id="3688882at2"/>
<dbReference type="RefSeq" id="WP_091299300.1">
    <property type="nucleotide sequence ID" value="NZ_FMDN01000015.1"/>
</dbReference>
<organism evidence="1 2">
    <name type="scientific">Micromonospora halophytica</name>
    <dbReference type="NCBI Taxonomy" id="47864"/>
    <lineage>
        <taxon>Bacteria</taxon>
        <taxon>Bacillati</taxon>
        <taxon>Actinomycetota</taxon>
        <taxon>Actinomycetes</taxon>
        <taxon>Micromonosporales</taxon>
        <taxon>Micromonosporaceae</taxon>
        <taxon>Micromonospora</taxon>
    </lineage>
</organism>
<dbReference type="Proteomes" id="UP000199408">
    <property type="component" value="Unassembled WGS sequence"/>
</dbReference>
<sequence length="109" mass="11522">MSPTGDGFAVDAEEIRTHAYQIEALKARFEAVKAASAHITQDDAAYGLLCGWISGVLEGRHARQDELIAAVEENLSLAASGLRRTADSYDSADSDNATLISRVGSRLGG</sequence>
<protein>
    <submittedName>
        <fullName evidence="1">Excreted virulence factor EspC, type VII ESX diderm</fullName>
    </submittedName>
</protein>
<accession>A0A1C5IQC1</accession>
<evidence type="ECO:0000313" key="2">
    <source>
        <dbReference type="Proteomes" id="UP000199408"/>
    </source>
</evidence>
<dbReference type="EMBL" id="FMDN01000015">
    <property type="protein sequence ID" value="SCG60515.1"/>
    <property type="molecule type" value="Genomic_DNA"/>
</dbReference>
<dbReference type="STRING" id="47864.GA0070560_11516"/>
<keyword evidence="2" id="KW-1185">Reference proteome</keyword>
<proteinExistence type="predicted"/>
<gene>
    <name evidence="1" type="ORF">GA0070560_11516</name>
</gene>
<name>A0A1C5IQC1_9ACTN</name>